<dbReference type="AlphaFoldDB" id="A0A9R0J4L1"/>
<reference evidence="14" key="2">
    <citation type="submission" date="2025-08" db="UniProtKB">
        <authorList>
            <consortium name="RefSeq"/>
        </authorList>
    </citation>
    <scope>IDENTIFICATION</scope>
    <source>
        <tissue evidence="14">Leaf</tissue>
    </source>
</reference>
<feature type="domain" description="Cation/H(+) antiporter central" evidence="12">
    <location>
        <begin position="552"/>
        <end position="628"/>
    </location>
</feature>
<evidence type="ECO:0000256" key="10">
    <source>
        <dbReference type="SAM" id="Phobius"/>
    </source>
</evidence>
<dbReference type="GO" id="GO:0006885">
    <property type="term" value="P:regulation of pH"/>
    <property type="evidence" value="ECO:0007669"/>
    <property type="project" value="TreeGrafter"/>
</dbReference>
<feature type="transmembrane region" description="Helical" evidence="10">
    <location>
        <begin position="422"/>
        <end position="443"/>
    </location>
</feature>
<reference evidence="13" key="1">
    <citation type="journal article" date="2021" name="Nat. Commun.">
        <title>Genomic analyses provide insights into spinach domestication and the genetic basis of agronomic traits.</title>
        <authorList>
            <person name="Cai X."/>
            <person name="Sun X."/>
            <person name="Xu C."/>
            <person name="Sun H."/>
            <person name="Wang X."/>
            <person name="Ge C."/>
            <person name="Zhang Z."/>
            <person name="Wang Q."/>
            <person name="Fei Z."/>
            <person name="Jiao C."/>
            <person name="Wang Q."/>
        </authorList>
    </citation>
    <scope>NUCLEOTIDE SEQUENCE [LARGE SCALE GENOMIC DNA]</scope>
    <source>
        <strain evidence="13">cv. Varoflay</strain>
    </source>
</reference>
<organism evidence="13 14">
    <name type="scientific">Spinacia oleracea</name>
    <name type="common">Spinach</name>
    <dbReference type="NCBI Taxonomy" id="3562"/>
    <lineage>
        <taxon>Eukaryota</taxon>
        <taxon>Viridiplantae</taxon>
        <taxon>Streptophyta</taxon>
        <taxon>Embryophyta</taxon>
        <taxon>Tracheophyta</taxon>
        <taxon>Spermatophyta</taxon>
        <taxon>Magnoliopsida</taxon>
        <taxon>eudicotyledons</taxon>
        <taxon>Gunneridae</taxon>
        <taxon>Pentapetalae</taxon>
        <taxon>Caryophyllales</taxon>
        <taxon>Chenopodiaceae</taxon>
        <taxon>Chenopodioideae</taxon>
        <taxon>Anserineae</taxon>
        <taxon>Spinacia</taxon>
    </lineage>
</organism>
<keyword evidence="13" id="KW-1185">Reference proteome</keyword>
<evidence type="ECO:0000313" key="13">
    <source>
        <dbReference type="Proteomes" id="UP000813463"/>
    </source>
</evidence>
<dbReference type="OrthoDB" id="1654457at2759"/>
<sequence>MGDNTEAANHWWSEGVWNNTPFLCEEVQPRKVYKAFWDNDLYLRDTYSSIILCNLSIILGVTTFTWFLLKPIRMPFTSQMIGGVLVMGFLFSNRIFNYEKLLPPAVLYVLKTMSTVGFILQLFMVGLETNMGVIIRRIQMRSVIITVCSLFMSYAFSAMAIVATNQFKHIPSLRKPPRSLLLLISLNAQTFFMVTCHNLNDLGISNSDIGRMASSIALIPDIFLMVTNVFMTNIVPPLVSGASNDWKKSSIILAYYAIVFVVFRPLVLYIVNQTPEGRSMSNTHFMYVFLIVLVAAWIGEVLDELLPVFIFSLTLPEYPLSLVFTQKLEALTSYVLFPLYCAMQGLKTDYFSMTKRSFELEFLLIVGYVGKFLGTTLTSRLFGVPFWNSIALSLILCSKGLLDIAALGILRDKDWVDREAYTLAMLHFLIISGALLPLVRHFYEPLSQYTAIFRPNVTDSTYNNTFQTLTCLYKEENLPGIIRLIEAFHPTRTRPIPVILLQLMPLFGRCTMPIIGTLDQLKSLPSFKKKLAYSNRILESFLNLERESKGYTRVKHYVAISPYESMHNDICSLAYQKDASLLILPFHMQVQWTKVGRIIEESSKTLREVNKMVLEKAPCSVALLLDRADPRLGINDTRVYQVAIIVMGGEDDFEALAFTRLFGSHPNVKVVVVWLKSSLQDKNEAKNYDMIMNFQASCPKENERAVSLKEVVVNDGADTTNVLLSMNGLIDLVVLGRHHDFDCLPLRGLSLDGFCEYPELGILGDLLATPDFGFSVLVVQHEPKDEFKIVYDLPKMYGLRR</sequence>
<name>A0A9R0J4L1_SPIOL</name>
<keyword evidence="6 10" id="KW-1133">Transmembrane helix</keyword>
<dbReference type="Gene3D" id="1.20.1530.20">
    <property type="match status" value="1"/>
</dbReference>
<dbReference type="InterPro" id="IPR006153">
    <property type="entry name" value="Cation/H_exchanger_TM"/>
</dbReference>
<keyword evidence="5" id="KW-0630">Potassium</keyword>
<dbReference type="KEGG" id="soe:110798944"/>
<evidence type="ECO:0000256" key="6">
    <source>
        <dbReference type="ARBA" id="ARBA00022989"/>
    </source>
</evidence>
<feature type="transmembrane region" description="Helical" evidence="10">
    <location>
        <begin position="322"/>
        <end position="341"/>
    </location>
</feature>
<feature type="transmembrane region" description="Helical" evidence="10">
    <location>
        <begin position="251"/>
        <end position="272"/>
    </location>
</feature>
<feature type="transmembrane region" description="Helical" evidence="10">
    <location>
        <begin position="212"/>
        <end position="231"/>
    </location>
</feature>
<keyword evidence="3" id="KW-0633">Potassium transport</keyword>
<dbReference type="InterPro" id="IPR057291">
    <property type="entry name" value="CHX17_2nd"/>
</dbReference>
<feature type="transmembrane region" description="Helical" evidence="10">
    <location>
        <begin position="108"/>
        <end position="131"/>
    </location>
</feature>
<evidence type="ECO:0000256" key="2">
    <source>
        <dbReference type="ARBA" id="ARBA00022448"/>
    </source>
</evidence>
<evidence type="ECO:0000259" key="11">
    <source>
        <dbReference type="Pfam" id="PF00999"/>
    </source>
</evidence>
<dbReference type="Pfam" id="PF00999">
    <property type="entry name" value="Na_H_Exchanger"/>
    <property type="match status" value="1"/>
</dbReference>
<dbReference type="GeneID" id="110798944"/>
<feature type="transmembrane region" description="Helical" evidence="10">
    <location>
        <begin position="179"/>
        <end position="200"/>
    </location>
</feature>
<dbReference type="RefSeq" id="XP_021859834.1">
    <property type="nucleotide sequence ID" value="XM_022004142.2"/>
</dbReference>
<keyword evidence="4 10" id="KW-0812">Transmembrane</keyword>
<feature type="domain" description="Cation/H+ exchanger transmembrane" evidence="11">
    <location>
        <begin position="63"/>
        <end position="429"/>
    </location>
</feature>
<keyword evidence="8 10" id="KW-0472">Membrane</keyword>
<dbReference type="Pfam" id="PF23256">
    <property type="entry name" value="CHX17_2nd"/>
    <property type="match status" value="1"/>
</dbReference>
<dbReference type="PANTHER" id="PTHR32468:SF23">
    <property type="entry name" value="CATION_H(+) ANTIPORTER 14"/>
    <property type="match status" value="1"/>
</dbReference>
<dbReference type="GO" id="GO:0015297">
    <property type="term" value="F:antiporter activity"/>
    <property type="evidence" value="ECO:0007669"/>
    <property type="project" value="InterPro"/>
</dbReference>
<evidence type="ECO:0000259" key="12">
    <source>
        <dbReference type="Pfam" id="PF23256"/>
    </source>
</evidence>
<feature type="transmembrane region" description="Helical" evidence="10">
    <location>
        <begin position="47"/>
        <end position="69"/>
    </location>
</feature>
<feature type="transmembrane region" description="Helical" evidence="10">
    <location>
        <begin position="389"/>
        <end position="410"/>
    </location>
</feature>
<comment type="subcellular location">
    <subcellularLocation>
        <location evidence="1">Membrane</location>
        <topology evidence="1">Multi-pass membrane protein</topology>
    </subcellularLocation>
</comment>
<evidence type="ECO:0000256" key="7">
    <source>
        <dbReference type="ARBA" id="ARBA00023065"/>
    </source>
</evidence>
<feature type="transmembrane region" description="Helical" evidence="10">
    <location>
        <begin position="362"/>
        <end position="383"/>
    </location>
</feature>
<evidence type="ECO:0000256" key="5">
    <source>
        <dbReference type="ARBA" id="ARBA00022958"/>
    </source>
</evidence>
<keyword evidence="2" id="KW-0813">Transport</keyword>
<feature type="transmembrane region" description="Helical" evidence="10">
    <location>
        <begin position="284"/>
        <end position="302"/>
    </location>
</feature>
<dbReference type="InterPro" id="IPR038770">
    <property type="entry name" value="Na+/solute_symporter_sf"/>
</dbReference>
<protein>
    <submittedName>
        <fullName evidence="14">Cation/H(+) antiporter 14-like</fullName>
    </submittedName>
</protein>
<evidence type="ECO:0000256" key="9">
    <source>
        <dbReference type="ARBA" id="ARBA00038341"/>
    </source>
</evidence>
<evidence type="ECO:0000256" key="8">
    <source>
        <dbReference type="ARBA" id="ARBA00023136"/>
    </source>
</evidence>
<evidence type="ECO:0000256" key="3">
    <source>
        <dbReference type="ARBA" id="ARBA00022538"/>
    </source>
</evidence>
<dbReference type="Proteomes" id="UP000813463">
    <property type="component" value="Chromosome 5"/>
</dbReference>
<accession>A0A9R0J4L1</accession>
<dbReference type="InterPro" id="IPR050794">
    <property type="entry name" value="CPA2_transporter"/>
</dbReference>
<evidence type="ECO:0000256" key="4">
    <source>
        <dbReference type="ARBA" id="ARBA00022692"/>
    </source>
</evidence>
<comment type="similarity">
    <text evidence="9">Belongs to the monovalent cation:proton antiporter 2 (CPA2) transporter (TC 2.A.37) family. CHX (TC 2.A.37.4) subfamily.</text>
</comment>
<gene>
    <name evidence="14" type="primary">LOC110798944</name>
</gene>
<evidence type="ECO:0000313" key="14">
    <source>
        <dbReference type="RefSeq" id="XP_021859834.1"/>
    </source>
</evidence>
<dbReference type="GO" id="GO:0012505">
    <property type="term" value="C:endomembrane system"/>
    <property type="evidence" value="ECO:0007669"/>
    <property type="project" value="TreeGrafter"/>
</dbReference>
<dbReference type="PANTHER" id="PTHR32468">
    <property type="entry name" value="CATION/H + ANTIPORTER"/>
    <property type="match status" value="1"/>
</dbReference>
<evidence type="ECO:0000256" key="1">
    <source>
        <dbReference type="ARBA" id="ARBA00004141"/>
    </source>
</evidence>
<proteinExistence type="inferred from homology"/>
<feature type="transmembrane region" description="Helical" evidence="10">
    <location>
        <begin position="76"/>
        <end position="96"/>
    </location>
</feature>
<dbReference type="GO" id="GO:0016020">
    <property type="term" value="C:membrane"/>
    <property type="evidence" value="ECO:0007669"/>
    <property type="project" value="UniProtKB-SubCell"/>
</dbReference>
<keyword evidence="7" id="KW-0406">Ion transport</keyword>
<dbReference type="GO" id="GO:1902600">
    <property type="term" value="P:proton transmembrane transport"/>
    <property type="evidence" value="ECO:0007669"/>
    <property type="project" value="InterPro"/>
</dbReference>
<dbReference type="GO" id="GO:0006813">
    <property type="term" value="P:potassium ion transport"/>
    <property type="evidence" value="ECO:0007669"/>
    <property type="project" value="UniProtKB-KW"/>
</dbReference>
<feature type="transmembrane region" description="Helical" evidence="10">
    <location>
        <begin position="143"/>
        <end position="167"/>
    </location>
</feature>